<dbReference type="InterPro" id="IPR029479">
    <property type="entry name" value="Nitroreductase"/>
</dbReference>
<dbReference type="InterPro" id="IPR000415">
    <property type="entry name" value="Nitroreductase-like"/>
</dbReference>
<sequence>MSSQTPISADAVLDLIKVRRTYYPLGKDISVSPERINEIVKEAVKHVPSSFNSQSNRVVVLFGAEHDKLWDITEQVLSTVVPPEQFEPTKQKMAMFRGAAGT</sequence>
<name>A0AA38R3S5_9PEZI</name>
<dbReference type="SUPFAM" id="SSF55469">
    <property type="entry name" value="FMN-dependent nitroreductase-like"/>
    <property type="match status" value="1"/>
</dbReference>
<dbReference type="EMBL" id="JANBVN010000207">
    <property type="protein sequence ID" value="KAJ9133206.1"/>
    <property type="molecule type" value="Genomic_DNA"/>
</dbReference>
<dbReference type="AlphaFoldDB" id="A0AA38R3S5"/>
<organism evidence="2 3">
    <name type="scientific">Coniochaeta hoffmannii</name>
    <dbReference type="NCBI Taxonomy" id="91930"/>
    <lineage>
        <taxon>Eukaryota</taxon>
        <taxon>Fungi</taxon>
        <taxon>Dikarya</taxon>
        <taxon>Ascomycota</taxon>
        <taxon>Pezizomycotina</taxon>
        <taxon>Sordariomycetes</taxon>
        <taxon>Sordariomycetidae</taxon>
        <taxon>Coniochaetales</taxon>
        <taxon>Coniochaetaceae</taxon>
        <taxon>Coniochaeta</taxon>
    </lineage>
</organism>
<feature type="domain" description="Nitroreductase" evidence="1">
    <location>
        <begin position="16"/>
        <end position="91"/>
    </location>
</feature>
<reference evidence="2" key="1">
    <citation type="submission" date="2022-07" db="EMBL/GenBank/DDBJ databases">
        <title>Fungi with potential for degradation of polypropylene.</title>
        <authorList>
            <person name="Gostincar C."/>
        </authorList>
    </citation>
    <scope>NUCLEOTIDE SEQUENCE</scope>
    <source>
        <strain evidence="2">EXF-13287</strain>
    </source>
</reference>
<keyword evidence="3" id="KW-1185">Reference proteome</keyword>
<dbReference type="PANTHER" id="PTHR43035:SF1">
    <property type="entry name" value="FATTY ACID REPRESSION MUTANT PROTEIN 2-RELATED"/>
    <property type="match status" value="1"/>
</dbReference>
<dbReference type="PANTHER" id="PTHR43035">
    <property type="entry name" value="FATTY ACID REPRESSION MUTANT PROTEIN 2-RELATED"/>
    <property type="match status" value="1"/>
</dbReference>
<evidence type="ECO:0000259" key="1">
    <source>
        <dbReference type="Pfam" id="PF00881"/>
    </source>
</evidence>
<evidence type="ECO:0000313" key="2">
    <source>
        <dbReference type="EMBL" id="KAJ9133206.1"/>
    </source>
</evidence>
<proteinExistence type="predicted"/>
<feature type="non-terminal residue" evidence="2">
    <location>
        <position position="102"/>
    </location>
</feature>
<dbReference type="GO" id="GO:0016491">
    <property type="term" value="F:oxidoreductase activity"/>
    <property type="evidence" value="ECO:0007669"/>
    <property type="project" value="InterPro"/>
</dbReference>
<dbReference type="GO" id="GO:0034599">
    <property type="term" value="P:cellular response to oxidative stress"/>
    <property type="evidence" value="ECO:0007669"/>
    <property type="project" value="InterPro"/>
</dbReference>
<accession>A0AA38R3S5</accession>
<gene>
    <name evidence="2" type="ORF">NKR19_g9138</name>
</gene>
<dbReference type="Proteomes" id="UP001174691">
    <property type="component" value="Unassembled WGS sequence"/>
</dbReference>
<dbReference type="Gene3D" id="3.40.109.10">
    <property type="entry name" value="NADH Oxidase"/>
    <property type="match status" value="1"/>
</dbReference>
<dbReference type="Pfam" id="PF00881">
    <property type="entry name" value="Nitroreductase"/>
    <property type="match status" value="1"/>
</dbReference>
<comment type="caution">
    <text evidence="2">The sequence shown here is derived from an EMBL/GenBank/DDBJ whole genome shotgun (WGS) entry which is preliminary data.</text>
</comment>
<evidence type="ECO:0000313" key="3">
    <source>
        <dbReference type="Proteomes" id="UP001174691"/>
    </source>
</evidence>
<dbReference type="InterPro" id="IPR033877">
    <property type="entry name" value="Frm2/Hbn1"/>
</dbReference>
<protein>
    <recommendedName>
        <fullName evidence="1">Nitroreductase domain-containing protein</fullName>
    </recommendedName>
</protein>